<dbReference type="RefSeq" id="WP_114126543.1">
    <property type="nucleotide sequence ID" value="NZ_QOUI01000005.1"/>
</dbReference>
<sequence length="275" mass="27824">MSAPAPPVEPLPVVAVGAGATGVRLRGWSAAVVALASVLGLGALTWPLWVPASGADEGAGFLLVALVPLVLLLALAQLTERGLDSRTLAVLGVLSALNAALRPALSAGTAGVESVFFLLILSGRVLGPGFGFLLGCTSLFASALLTAGMGPWLAYQMICAAWIGLGAGLLPRARGAAELALLVGYGVVSAYLFGLLINLSVWPFLTGIAMPGEPTGALDLVPGAPLLDNLRRFAVFTLLTSTATFDTGRAITNAVALLLLGAPVLAVLRRAARVS</sequence>
<dbReference type="EMBL" id="QOUI01000005">
    <property type="protein sequence ID" value="RCK69786.1"/>
    <property type="molecule type" value="Genomic_DNA"/>
</dbReference>
<evidence type="ECO:0000313" key="3">
    <source>
        <dbReference type="Proteomes" id="UP000252770"/>
    </source>
</evidence>
<feature type="transmembrane region" description="Helical" evidence="1">
    <location>
        <begin position="99"/>
        <end position="121"/>
    </location>
</feature>
<keyword evidence="1" id="KW-0812">Transmembrane</keyword>
<feature type="transmembrane region" description="Helical" evidence="1">
    <location>
        <begin position="61"/>
        <end position="79"/>
    </location>
</feature>
<dbReference type="Proteomes" id="UP000252770">
    <property type="component" value="Unassembled WGS sequence"/>
</dbReference>
<keyword evidence="1" id="KW-1133">Transmembrane helix</keyword>
<gene>
    <name evidence="2" type="ORF">DT076_10165</name>
</gene>
<proteinExistence type="predicted"/>
<organism evidence="2 3">
    <name type="scientific">Desertihabitans brevis</name>
    <dbReference type="NCBI Taxonomy" id="2268447"/>
    <lineage>
        <taxon>Bacteria</taxon>
        <taxon>Bacillati</taxon>
        <taxon>Actinomycetota</taxon>
        <taxon>Actinomycetes</taxon>
        <taxon>Propionibacteriales</taxon>
        <taxon>Propionibacteriaceae</taxon>
        <taxon>Desertihabitans</taxon>
    </lineage>
</organism>
<feature type="transmembrane region" description="Helical" evidence="1">
    <location>
        <begin position="182"/>
        <end position="205"/>
    </location>
</feature>
<feature type="transmembrane region" description="Helical" evidence="1">
    <location>
        <begin position="153"/>
        <end position="170"/>
    </location>
</feature>
<protein>
    <submittedName>
        <fullName evidence="2">ECF transporter S component</fullName>
    </submittedName>
</protein>
<evidence type="ECO:0000256" key="1">
    <source>
        <dbReference type="SAM" id="Phobius"/>
    </source>
</evidence>
<feature type="transmembrane region" description="Helical" evidence="1">
    <location>
        <begin position="128"/>
        <end position="147"/>
    </location>
</feature>
<keyword evidence="1" id="KW-0472">Membrane</keyword>
<feature type="transmembrane region" description="Helical" evidence="1">
    <location>
        <begin position="28"/>
        <end position="49"/>
    </location>
</feature>
<feature type="transmembrane region" description="Helical" evidence="1">
    <location>
        <begin position="250"/>
        <end position="268"/>
    </location>
</feature>
<dbReference type="AlphaFoldDB" id="A0A367YV72"/>
<name>A0A367YV72_9ACTN</name>
<dbReference type="InterPro" id="IPR017196">
    <property type="entry name" value="ECF_substrate-spec_UCP037395"/>
</dbReference>
<dbReference type="Gene3D" id="1.10.1760.20">
    <property type="match status" value="1"/>
</dbReference>
<dbReference type="PIRSF" id="PIRSF037395">
    <property type="entry name" value="UCP037395_ABCper"/>
    <property type="match status" value="1"/>
</dbReference>
<accession>A0A367YV72</accession>
<keyword evidence="3" id="KW-1185">Reference proteome</keyword>
<comment type="caution">
    <text evidence="2">The sequence shown here is derived from an EMBL/GenBank/DDBJ whole genome shotgun (WGS) entry which is preliminary data.</text>
</comment>
<reference evidence="2 3" key="1">
    <citation type="submission" date="2018-07" db="EMBL/GenBank/DDBJ databases">
        <title>Desertimonas flava gen. nov. sp. nov.</title>
        <authorList>
            <person name="Liu S."/>
        </authorList>
    </citation>
    <scope>NUCLEOTIDE SEQUENCE [LARGE SCALE GENOMIC DNA]</scope>
    <source>
        <strain evidence="2 3">16Sb5-5</strain>
    </source>
</reference>
<evidence type="ECO:0000313" key="2">
    <source>
        <dbReference type="EMBL" id="RCK69786.1"/>
    </source>
</evidence>